<dbReference type="EMBL" id="CM047745">
    <property type="protein sequence ID" value="KAJ0024558.1"/>
    <property type="molecule type" value="Genomic_DNA"/>
</dbReference>
<evidence type="ECO:0000313" key="1">
    <source>
        <dbReference type="EMBL" id="KAJ0024558.1"/>
    </source>
</evidence>
<proteinExistence type="predicted"/>
<accession>A0ACC0XWA0</accession>
<keyword evidence="2" id="KW-1185">Reference proteome</keyword>
<reference evidence="2" key="1">
    <citation type="journal article" date="2023" name="G3 (Bethesda)">
        <title>Genome assembly and association tests identify interacting loci associated with vigor, precocity, and sex in interspecific pistachio rootstocks.</title>
        <authorList>
            <person name="Palmer W."/>
            <person name="Jacygrad E."/>
            <person name="Sagayaradj S."/>
            <person name="Cavanaugh K."/>
            <person name="Han R."/>
            <person name="Bertier L."/>
            <person name="Beede B."/>
            <person name="Kafkas S."/>
            <person name="Golino D."/>
            <person name="Preece J."/>
            <person name="Michelmore R."/>
        </authorList>
    </citation>
    <scope>NUCLEOTIDE SEQUENCE [LARGE SCALE GENOMIC DNA]</scope>
</reference>
<comment type="caution">
    <text evidence="1">The sequence shown here is derived from an EMBL/GenBank/DDBJ whole genome shotgun (WGS) entry which is preliminary data.</text>
</comment>
<name>A0ACC0XWA0_9ROSI</name>
<protein>
    <submittedName>
        <fullName evidence="1">Uncharacterized protein</fullName>
    </submittedName>
</protein>
<gene>
    <name evidence="1" type="ORF">Pint_08239</name>
</gene>
<dbReference type="Proteomes" id="UP001163603">
    <property type="component" value="Chromosome 10"/>
</dbReference>
<organism evidence="1 2">
    <name type="scientific">Pistacia integerrima</name>
    <dbReference type="NCBI Taxonomy" id="434235"/>
    <lineage>
        <taxon>Eukaryota</taxon>
        <taxon>Viridiplantae</taxon>
        <taxon>Streptophyta</taxon>
        <taxon>Embryophyta</taxon>
        <taxon>Tracheophyta</taxon>
        <taxon>Spermatophyta</taxon>
        <taxon>Magnoliopsida</taxon>
        <taxon>eudicotyledons</taxon>
        <taxon>Gunneridae</taxon>
        <taxon>Pentapetalae</taxon>
        <taxon>rosids</taxon>
        <taxon>malvids</taxon>
        <taxon>Sapindales</taxon>
        <taxon>Anacardiaceae</taxon>
        <taxon>Pistacia</taxon>
    </lineage>
</organism>
<sequence>MCQIPAMATPPQSTNPKPLNPLAPPFEPPKIPETQPNLLPNFFVLPNETFQQPLQTPVDQAMTRRFLHLPVVTYHPTPVWSSYHYKVESYDAYSFLQRDFTPYLMTGVDESVRCKTGPPEVNVSANEYGFLECNENRNTAQIKKRFVSRWWRGPKKGTSRKWTPKLGVKSDDCDLHSVRSPPSDHDLRLGGKTSLMIKNIPNQFQRHDLLRILDLHCREENSQAKLRSDPCRSEYDFVYLPMDFGFRANLGYAFVNFTTPVAAVRFSLAFHQHEWLGQVPGVSRKKICEITCAFIQGKEALKNHFERSKFPCHTNGYLPVVLSPPRDGSNRSRPTLVGRRTGVAAPPPVNRRNFLLRMAKKERSD</sequence>
<evidence type="ECO:0000313" key="2">
    <source>
        <dbReference type="Proteomes" id="UP001163603"/>
    </source>
</evidence>